<reference evidence="2" key="2">
    <citation type="journal article" date="2015" name="Fish Shellfish Immunol.">
        <title>Early steps in the European eel (Anguilla anguilla)-Vibrio vulnificus interaction in the gills: Role of the RtxA13 toxin.</title>
        <authorList>
            <person name="Callol A."/>
            <person name="Pajuelo D."/>
            <person name="Ebbesson L."/>
            <person name="Teles M."/>
            <person name="MacKenzie S."/>
            <person name="Amaro C."/>
        </authorList>
    </citation>
    <scope>NUCLEOTIDE SEQUENCE</scope>
</reference>
<dbReference type="AlphaFoldDB" id="A0A0E9UT21"/>
<keyword evidence="1" id="KW-0472">Membrane</keyword>
<keyword evidence="1" id="KW-1133">Transmembrane helix</keyword>
<name>A0A0E9UT21_ANGAN</name>
<sequence>MASHAFSSPCNQVNVVVQFAYFLLLISTFCLRNTCLLVSWCSYKQSFILHLRHSSHLMFGNVGCL</sequence>
<keyword evidence="1" id="KW-0812">Transmembrane</keyword>
<feature type="transmembrane region" description="Helical" evidence="1">
    <location>
        <begin position="20"/>
        <end position="43"/>
    </location>
</feature>
<accession>A0A0E9UT21</accession>
<evidence type="ECO:0000313" key="2">
    <source>
        <dbReference type="EMBL" id="JAH68962.1"/>
    </source>
</evidence>
<protein>
    <submittedName>
        <fullName evidence="2">Uncharacterized protein</fullName>
    </submittedName>
</protein>
<organism evidence="2">
    <name type="scientific">Anguilla anguilla</name>
    <name type="common">European freshwater eel</name>
    <name type="synonym">Muraena anguilla</name>
    <dbReference type="NCBI Taxonomy" id="7936"/>
    <lineage>
        <taxon>Eukaryota</taxon>
        <taxon>Metazoa</taxon>
        <taxon>Chordata</taxon>
        <taxon>Craniata</taxon>
        <taxon>Vertebrata</taxon>
        <taxon>Euteleostomi</taxon>
        <taxon>Actinopterygii</taxon>
        <taxon>Neopterygii</taxon>
        <taxon>Teleostei</taxon>
        <taxon>Anguilliformes</taxon>
        <taxon>Anguillidae</taxon>
        <taxon>Anguilla</taxon>
    </lineage>
</organism>
<dbReference type="EMBL" id="GBXM01039615">
    <property type="protein sequence ID" value="JAH68962.1"/>
    <property type="molecule type" value="Transcribed_RNA"/>
</dbReference>
<evidence type="ECO:0000256" key="1">
    <source>
        <dbReference type="SAM" id="Phobius"/>
    </source>
</evidence>
<reference evidence="2" key="1">
    <citation type="submission" date="2014-11" db="EMBL/GenBank/DDBJ databases">
        <authorList>
            <person name="Amaro Gonzalez C."/>
        </authorList>
    </citation>
    <scope>NUCLEOTIDE SEQUENCE</scope>
</reference>
<proteinExistence type="predicted"/>